<dbReference type="SUPFAM" id="SSF48371">
    <property type="entry name" value="ARM repeat"/>
    <property type="match status" value="1"/>
</dbReference>
<evidence type="ECO:0000313" key="3">
    <source>
        <dbReference type="Proteomes" id="UP000324800"/>
    </source>
</evidence>
<protein>
    <submittedName>
        <fullName evidence="2">Uncharacterized protein</fullName>
    </submittedName>
</protein>
<name>A0A5J4WUB9_9EUKA</name>
<dbReference type="EMBL" id="SNRW01001111">
    <property type="protein sequence ID" value="KAA6397749.1"/>
    <property type="molecule type" value="Genomic_DNA"/>
</dbReference>
<evidence type="ECO:0000313" key="2">
    <source>
        <dbReference type="EMBL" id="KAA6397749.1"/>
    </source>
</evidence>
<gene>
    <name evidence="2" type="ORF">EZS28_006727</name>
</gene>
<feature type="coiled-coil region" evidence="1">
    <location>
        <begin position="231"/>
        <end position="328"/>
    </location>
</feature>
<reference evidence="2 3" key="1">
    <citation type="submission" date="2019-03" db="EMBL/GenBank/DDBJ databases">
        <title>Single cell metagenomics reveals metabolic interactions within the superorganism composed of flagellate Streblomastix strix and complex community of Bacteroidetes bacteria on its surface.</title>
        <authorList>
            <person name="Treitli S.C."/>
            <person name="Kolisko M."/>
            <person name="Husnik F."/>
            <person name="Keeling P."/>
            <person name="Hampl V."/>
        </authorList>
    </citation>
    <scope>NUCLEOTIDE SEQUENCE [LARGE SCALE GENOMIC DNA]</scope>
    <source>
        <strain evidence="2">ST1C</strain>
    </source>
</reference>
<organism evidence="2 3">
    <name type="scientific">Streblomastix strix</name>
    <dbReference type="NCBI Taxonomy" id="222440"/>
    <lineage>
        <taxon>Eukaryota</taxon>
        <taxon>Metamonada</taxon>
        <taxon>Preaxostyla</taxon>
        <taxon>Oxymonadida</taxon>
        <taxon>Streblomastigidae</taxon>
        <taxon>Streblomastix</taxon>
    </lineage>
</organism>
<dbReference type="InterPro" id="IPR016024">
    <property type="entry name" value="ARM-type_fold"/>
</dbReference>
<comment type="caution">
    <text evidence="2">The sequence shown here is derived from an EMBL/GenBank/DDBJ whole genome shotgun (WGS) entry which is preliminary data.</text>
</comment>
<dbReference type="Proteomes" id="UP000324800">
    <property type="component" value="Unassembled WGS sequence"/>
</dbReference>
<dbReference type="AlphaFoldDB" id="A0A5J4WUB9"/>
<evidence type="ECO:0000256" key="1">
    <source>
        <dbReference type="SAM" id="Coils"/>
    </source>
</evidence>
<sequence>MSQPKESDRIFSIVGKLEQLSGDQLKESVQQLLNLITTSPKEQWTHGADIVIDKVVKLFCSQTNNEIQALCLSIILNINAKSGQQTKDDHIELLCSTLIQSIQSSDNHVSESANDSLIHAMKKVKEIKQYLVSSSGFLRKTSTSSSNPNYDQAKLSFLDILHHLVKYNSLKWARHETYELIEVLHQIVGSNEEDEKEEDSVQFKAQQLLPLLRNKIETQKKDEKTEHCFDCDKLNEKMNNQQNELIMKDEKIQQLEFQKKFNWEKEKENENQIKQCENQIKEDQEQIRFKDDVIQTMEEKLQLQEDIIKRMNEERKLIQEESQNKDNKVKHIQQQLQSAPQSGRSSILCNLCVVETITVKYVSKIVLNARNLFALHVQIQRTNALFVRNKDAKAVQLNAKGARNCIAMNVSNNARLAIRGFAHHAQTVGKYAQVLVVVNVFVKDAFRSMMIASISIVNSAFLKEQNVQDAISRSVQSASKTAQHVIKVLVKHAQIQAFNVQVVVNNHARNVNRSVKYVINIIVRSASLKMELIAINVERKFVQLVQSYAQSVMGTVAVNALIQNNYAVFAMQCHAQDALHNANYAKLLHANNA</sequence>
<accession>A0A5J4WUB9</accession>
<proteinExistence type="predicted"/>
<keyword evidence="1" id="KW-0175">Coiled coil</keyword>